<comment type="similarity">
    <text evidence="2 5">Belongs to the DegT/DnrJ/EryC1 family.</text>
</comment>
<dbReference type="Gene3D" id="3.90.1150.10">
    <property type="entry name" value="Aspartate Aminotransferase, domain 1"/>
    <property type="match status" value="1"/>
</dbReference>
<dbReference type="PIRSF" id="PIRSF000390">
    <property type="entry name" value="PLP_StrS"/>
    <property type="match status" value="1"/>
</dbReference>
<evidence type="ECO:0000313" key="6">
    <source>
        <dbReference type="EMBL" id="CUH49828.1"/>
    </source>
</evidence>
<dbReference type="InterPro" id="IPR015422">
    <property type="entry name" value="PyrdxlP-dep_Trfase_small"/>
</dbReference>
<dbReference type="Gene3D" id="3.40.640.10">
    <property type="entry name" value="Type I PLP-dependent aspartate aminotransferase-like (Major domain)"/>
    <property type="match status" value="1"/>
</dbReference>
<dbReference type="GO" id="GO:0030170">
    <property type="term" value="F:pyridoxal phosphate binding"/>
    <property type="evidence" value="ECO:0007669"/>
    <property type="project" value="TreeGrafter"/>
</dbReference>
<dbReference type="GO" id="GO:0008483">
    <property type="term" value="F:transaminase activity"/>
    <property type="evidence" value="ECO:0007669"/>
    <property type="project" value="UniProtKB-KW"/>
</dbReference>
<dbReference type="InterPro" id="IPR000653">
    <property type="entry name" value="DegT/StrS_aminotransferase"/>
</dbReference>
<dbReference type="GeneID" id="55495163"/>
<feature type="active site" description="Proton acceptor" evidence="3">
    <location>
        <position position="206"/>
    </location>
</feature>
<dbReference type="AlphaFoldDB" id="A0A0N7LR49"/>
<organism evidence="6 7">
    <name type="scientific">Ruegeria atlantica</name>
    <dbReference type="NCBI Taxonomy" id="81569"/>
    <lineage>
        <taxon>Bacteria</taxon>
        <taxon>Pseudomonadati</taxon>
        <taxon>Pseudomonadota</taxon>
        <taxon>Alphaproteobacteria</taxon>
        <taxon>Rhodobacterales</taxon>
        <taxon>Roseobacteraceae</taxon>
        <taxon>Ruegeria</taxon>
    </lineage>
</organism>
<protein>
    <submittedName>
        <fullName evidence="6">L-glutamine:2-deoxy-scyllo-inosose aminotransferase</fullName>
        <ecNumber evidence="6">2.6.1.100</ecNumber>
    </submittedName>
</protein>
<dbReference type="EMBL" id="CYPU01000071">
    <property type="protein sequence ID" value="CUH49828.1"/>
    <property type="molecule type" value="Genomic_DNA"/>
</dbReference>
<keyword evidence="6" id="KW-0808">Transferase</keyword>
<gene>
    <name evidence="6" type="primary">neoB</name>
    <name evidence="6" type="ORF">RUA4292_04028</name>
</gene>
<reference evidence="6 7" key="1">
    <citation type="submission" date="2015-09" db="EMBL/GenBank/DDBJ databases">
        <authorList>
            <consortium name="Swine Surveillance"/>
        </authorList>
    </citation>
    <scope>NUCLEOTIDE SEQUENCE [LARGE SCALE GENOMIC DNA]</scope>
    <source>
        <strain evidence="6 7">CECT 4292</strain>
    </source>
</reference>
<name>A0A0N7LR49_9RHOB</name>
<keyword evidence="6" id="KW-0032">Aminotransferase</keyword>
<dbReference type="SUPFAM" id="SSF53383">
    <property type="entry name" value="PLP-dependent transferases"/>
    <property type="match status" value="1"/>
</dbReference>
<evidence type="ECO:0000256" key="4">
    <source>
        <dbReference type="PIRSR" id="PIRSR000390-2"/>
    </source>
</evidence>
<evidence type="ECO:0000256" key="3">
    <source>
        <dbReference type="PIRSR" id="PIRSR000390-1"/>
    </source>
</evidence>
<evidence type="ECO:0000256" key="5">
    <source>
        <dbReference type="RuleBase" id="RU004508"/>
    </source>
</evidence>
<dbReference type="Proteomes" id="UP000050783">
    <property type="component" value="Unassembled WGS sequence"/>
</dbReference>
<dbReference type="PANTHER" id="PTHR30244:SF9">
    <property type="entry name" value="PROTEIN RV3402C"/>
    <property type="match status" value="1"/>
</dbReference>
<dbReference type="Pfam" id="PF01041">
    <property type="entry name" value="DegT_DnrJ_EryC1"/>
    <property type="match status" value="1"/>
</dbReference>
<evidence type="ECO:0000256" key="2">
    <source>
        <dbReference type="ARBA" id="ARBA00037999"/>
    </source>
</evidence>
<accession>A0A0N7LR49</accession>
<evidence type="ECO:0000313" key="7">
    <source>
        <dbReference type="Proteomes" id="UP000050783"/>
    </source>
</evidence>
<dbReference type="GO" id="GO:0000271">
    <property type="term" value="P:polysaccharide biosynthetic process"/>
    <property type="evidence" value="ECO:0007669"/>
    <property type="project" value="TreeGrafter"/>
</dbReference>
<dbReference type="OrthoDB" id="9768668at2"/>
<dbReference type="InterPro" id="IPR015421">
    <property type="entry name" value="PyrdxlP-dep_Trfase_major"/>
</dbReference>
<proteinExistence type="inferred from homology"/>
<evidence type="ECO:0000256" key="1">
    <source>
        <dbReference type="ARBA" id="ARBA00022898"/>
    </source>
</evidence>
<dbReference type="EC" id="2.6.1.100" evidence="6"/>
<sequence length="409" mass="45357">MIANSKTEVDELAIFCGPKLFEEPKSTSSLVQPDFDRFLEYSKRFFDAAQYTNNGPNVQLLEERLAAFHGTSYCVTFCSGFWALVLTIKALVQNGKSEIVMPSLTYRRMADIAAWARLKPRFCEVDGDTLALSPAALEACLNDESAIIMAVHPIVNCCDVAGICAVANERGLPLLFDGVESAFETVPKGKIGAFGDAECFSMHASKLLNGFEGGYVTTNNEVLANRIKATRNFGFTGQDNVSVAGGMNAKLCELHATMALANLDQIDTTVQENCDRYRTYQRLMPTVPGLRLLAFDETQKTSFKNIVMEVEPDWPTTRDELVSILNAERILARAYYAPPLHRKSMLYPHVPADLPLTDKLAARFISMPCGDFVTQSDIQRILELLRFISLQGTNIREKLRTARAHNNAS</sequence>
<dbReference type="InterPro" id="IPR015424">
    <property type="entry name" value="PyrdxlP-dep_Trfase"/>
</dbReference>
<dbReference type="RefSeq" id="WP_058279185.1">
    <property type="nucleotide sequence ID" value="NZ_CYPU01000071.1"/>
</dbReference>
<feature type="modified residue" description="N6-(pyridoxal phosphate)lysine" evidence="4">
    <location>
        <position position="206"/>
    </location>
</feature>
<keyword evidence="1 4" id="KW-0663">Pyridoxal phosphate</keyword>
<dbReference type="PANTHER" id="PTHR30244">
    <property type="entry name" value="TRANSAMINASE"/>
    <property type="match status" value="1"/>
</dbReference>